<evidence type="ECO:0000256" key="16">
    <source>
        <dbReference type="SAM" id="Coils"/>
    </source>
</evidence>
<dbReference type="Gene3D" id="1.20.920.30">
    <property type="match status" value="1"/>
</dbReference>
<dbReference type="Pfam" id="PF03028">
    <property type="entry name" value="Dynein_heavy"/>
    <property type="match status" value="1"/>
</dbReference>
<feature type="compositionally biased region" description="Polar residues" evidence="17">
    <location>
        <begin position="43"/>
        <end position="53"/>
    </location>
</feature>
<evidence type="ECO:0000256" key="1">
    <source>
        <dbReference type="ARBA" id="ARBA00004230"/>
    </source>
</evidence>
<dbReference type="Pfam" id="PF18198">
    <property type="entry name" value="AAA_lid_11"/>
    <property type="match status" value="1"/>
</dbReference>
<dbReference type="GO" id="GO:0051959">
    <property type="term" value="F:dynein light intermediate chain binding"/>
    <property type="evidence" value="ECO:0007669"/>
    <property type="project" value="InterPro"/>
</dbReference>
<evidence type="ECO:0000259" key="18">
    <source>
        <dbReference type="Pfam" id="PF03028"/>
    </source>
</evidence>
<dbReference type="InterPro" id="IPR024317">
    <property type="entry name" value="Dynein_heavy_chain_D4_dom"/>
</dbReference>
<dbReference type="FunFam" id="1.10.8.1220:FF:000001">
    <property type="entry name" value="Dynein axonemal heavy chain 5"/>
    <property type="match status" value="1"/>
</dbReference>
<dbReference type="InterPro" id="IPR041228">
    <property type="entry name" value="Dynein_C"/>
</dbReference>
<name>A0A7I8VU82_9ANNE</name>
<feature type="domain" description="Dynein heavy chain AAA 5 extension" evidence="24">
    <location>
        <begin position="1995"/>
        <end position="2121"/>
    </location>
</feature>
<protein>
    <submittedName>
        <fullName evidence="28">DgyrCDS7750</fullName>
    </submittedName>
</protein>
<dbReference type="Gene3D" id="1.10.287.2620">
    <property type="match status" value="1"/>
</dbReference>
<dbReference type="InterPro" id="IPR041466">
    <property type="entry name" value="Dynein_AAA5_ext"/>
</dbReference>
<feature type="region of interest" description="Disordered" evidence="17">
    <location>
        <begin position="36"/>
        <end position="57"/>
    </location>
</feature>
<dbReference type="Pfam" id="PF12774">
    <property type="entry name" value="AAA_6"/>
    <property type="match status" value="1"/>
</dbReference>
<dbReference type="FunFam" id="3.40.50.300:FF:001328">
    <property type="entry name" value="Dynein heavy chain 6, axonemal"/>
    <property type="match status" value="1"/>
</dbReference>
<evidence type="ECO:0000256" key="14">
    <source>
        <dbReference type="ARBA" id="ARBA00023212"/>
    </source>
</evidence>
<keyword evidence="8" id="KW-0067">ATP-binding</keyword>
<dbReference type="InterPro" id="IPR035699">
    <property type="entry name" value="AAA_6"/>
</dbReference>
<dbReference type="Pfam" id="PF12775">
    <property type="entry name" value="AAA_7"/>
    <property type="match status" value="1"/>
</dbReference>
<comment type="subcellular location">
    <subcellularLocation>
        <location evidence="1">Cell projection</location>
        <location evidence="1">Cilium</location>
        <location evidence="1">Flagellum</location>
    </subcellularLocation>
    <subcellularLocation>
        <location evidence="2">Cytoplasm</location>
        <location evidence="2">Cytoskeleton</location>
        <location evidence="2">Cilium axoneme</location>
    </subcellularLocation>
</comment>
<dbReference type="Pfam" id="PF12777">
    <property type="entry name" value="MT"/>
    <property type="match status" value="1"/>
</dbReference>
<dbReference type="Pfam" id="PF08393">
    <property type="entry name" value="DHC_N2"/>
    <property type="match status" value="1"/>
</dbReference>
<dbReference type="GO" id="GO:0005858">
    <property type="term" value="C:axonemal dynein complex"/>
    <property type="evidence" value="ECO:0007669"/>
    <property type="project" value="UniProtKB-ARBA"/>
</dbReference>
<dbReference type="InterPro" id="IPR042228">
    <property type="entry name" value="Dynein_linker_3"/>
</dbReference>
<dbReference type="Pfam" id="PF12781">
    <property type="entry name" value="AAA_9"/>
    <property type="match status" value="1"/>
</dbReference>
<evidence type="ECO:0000256" key="9">
    <source>
        <dbReference type="ARBA" id="ARBA00022846"/>
    </source>
</evidence>
<dbReference type="InterPro" id="IPR024743">
    <property type="entry name" value="Dynein_HC_stalk"/>
</dbReference>
<dbReference type="EMBL" id="CAJFCJ010000009">
    <property type="protein sequence ID" value="CAD5119105.1"/>
    <property type="molecule type" value="Genomic_DNA"/>
</dbReference>
<dbReference type="Gene3D" id="6.10.140.1060">
    <property type="match status" value="1"/>
</dbReference>
<feature type="domain" description="Dynein heavy chain coiled coil stalk" evidence="21">
    <location>
        <begin position="2782"/>
        <end position="3126"/>
    </location>
</feature>
<organism evidence="28 29">
    <name type="scientific">Dimorphilus gyrociliatus</name>
    <dbReference type="NCBI Taxonomy" id="2664684"/>
    <lineage>
        <taxon>Eukaryota</taxon>
        <taxon>Metazoa</taxon>
        <taxon>Spiralia</taxon>
        <taxon>Lophotrochozoa</taxon>
        <taxon>Annelida</taxon>
        <taxon>Polychaeta</taxon>
        <taxon>Polychaeta incertae sedis</taxon>
        <taxon>Dinophilidae</taxon>
        <taxon>Dimorphilus</taxon>
    </lineage>
</organism>
<dbReference type="PANTHER" id="PTHR22878">
    <property type="entry name" value="DYNEIN HEAVY CHAIN 6, AXONEMAL-LIKE-RELATED"/>
    <property type="match status" value="1"/>
</dbReference>
<dbReference type="Gene3D" id="1.10.8.720">
    <property type="entry name" value="Region D6 of dynein motor"/>
    <property type="match status" value="1"/>
</dbReference>
<evidence type="ECO:0000259" key="21">
    <source>
        <dbReference type="Pfam" id="PF12777"/>
    </source>
</evidence>
<keyword evidence="9" id="KW-0282">Flagellum</keyword>
<dbReference type="FunFam" id="3.40.50.300:FF:002141">
    <property type="entry name" value="Dynein heavy chain"/>
    <property type="match status" value="1"/>
</dbReference>
<dbReference type="Gene3D" id="1.10.472.130">
    <property type="match status" value="1"/>
</dbReference>
<dbReference type="FunFam" id="1.10.8.720:FF:000001">
    <property type="entry name" value="dynein heavy chain 7, axonemal"/>
    <property type="match status" value="1"/>
</dbReference>
<evidence type="ECO:0000256" key="4">
    <source>
        <dbReference type="ARBA" id="ARBA00022490"/>
    </source>
</evidence>
<dbReference type="Gene3D" id="1.20.58.1120">
    <property type="match status" value="1"/>
</dbReference>
<dbReference type="Gene3D" id="1.20.1270.280">
    <property type="match status" value="1"/>
</dbReference>
<dbReference type="FunFam" id="1.10.287.2620:FF:000002">
    <property type="entry name" value="Dynein heavy chain 2, axonemal"/>
    <property type="match status" value="1"/>
</dbReference>
<dbReference type="Pfam" id="PF12780">
    <property type="entry name" value="AAA_8"/>
    <property type="match status" value="1"/>
</dbReference>
<evidence type="ECO:0000256" key="13">
    <source>
        <dbReference type="ARBA" id="ARBA00023175"/>
    </source>
</evidence>
<feature type="coiled-coil region" evidence="16">
    <location>
        <begin position="930"/>
        <end position="957"/>
    </location>
</feature>
<dbReference type="InterPro" id="IPR013602">
    <property type="entry name" value="Dynein_heavy_linker"/>
</dbReference>
<keyword evidence="13" id="KW-0505">Motor protein</keyword>
<dbReference type="Gene3D" id="1.20.920.20">
    <property type="match status" value="1"/>
</dbReference>
<feature type="domain" description="Dynein heavy chain C-terminal" evidence="27">
    <location>
        <begin position="3912"/>
        <end position="4214"/>
    </location>
</feature>
<evidence type="ECO:0000256" key="5">
    <source>
        <dbReference type="ARBA" id="ARBA00022701"/>
    </source>
</evidence>
<dbReference type="PANTHER" id="PTHR22878:SF73">
    <property type="entry name" value="DYNEIN AXONEMAL HEAVY CHAIN 1"/>
    <property type="match status" value="1"/>
</dbReference>
<dbReference type="FunFam" id="3.40.50.300:FF:000044">
    <property type="entry name" value="Dynein heavy chain 5, axonemal"/>
    <property type="match status" value="1"/>
</dbReference>
<evidence type="ECO:0000259" key="24">
    <source>
        <dbReference type="Pfam" id="PF17852"/>
    </source>
</evidence>
<evidence type="ECO:0000259" key="19">
    <source>
        <dbReference type="Pfam" id="PF08393"/>
    </source>
</evidence>
<evidence type="ECO:0000259" key="22">
    <source>
        <dbReference type="Pfam" id="PF12780"/>
    </source>
</evidence>
<accession>A0A7I8VU82</accession>
<dbReference type="GO" id="GO:0005874">
    <property type="term" value="C:microtubule"/>
    <property type="evidence" value="ECO:0007669"/>
    <property type="project" value="UniProtKB-KW"/>
</dbReference>
<evidence type="ECO:0000256" key="3">
    <source>
        <dbReference type="ARBA" id="ARBA00008887"/>
    </source>
</evidence>
<dbReference type="FunFam" id="3.20.180.20:FF:000003">
    <property type="entry name" value="Dynein heavy chain 12, axonemal"/>
    <property type="match status" value="1"/>
</dbReference>
<dbReference type="GO" id="GO:0031514">
    <property type="term" value="C:motile cilium"/>
    <property type="evidence" value="ECO:0007669"/>
    <property type="project" value="UniProtKB-SubCell"/>
</dbReference>
<evidence type="ECO:0000256" key="11">
    <source>
        <dbReference type="ARBA" id="ARBA00023054"/>
    </source>
</evidence>
<dbReference type="Gene3D" id="1.10.8.1220">
    <property type="match status" value="1"/>
</dbReference>
<dbReference type="FunFam" id="1.20.1270.280:FF:000001">
    <property type="entry name" value="dynein heavy chain 7, axonemal"/>
    <property type="match status" value="1"/>
</dbReference>
<proteinExistence type="inferred from homology"/>
<evidence type="ECO:0000259" key="25">
    <source>
        <dbReference type="Pfam" id="PF17857"/>
    </source>
</evidence>
<feature type="coiled-coil region" evidence="16">
    <location>
        <begin position="3011"/>
        <end position="3073"/>
    </location>
</feature>
<keyword evidence="29" id="KW-1185">Reference proteome</keyword>
<dbReference type="InterPro" id="IPR043160">
    <property type="entry name" value="Dynein_C_barrel"/>
</dbReference>
<keyword evidence="10" id="KW-0243">Dynein</keyword>
<keyword evidence="5" id="KW-0493">Microtubule</keyword>
<dbReference type="InterPro" id="IPR035706">
    <property type="entry name" value="AAA_9"/>
</dbReference>
<dbReference type="InterPro" id="IPR043157">
    <property type="entry name" value="Dynein_AAA1S"/>
</dbReference>
<dbReference type="Pfam" id="PF17857">
    <property type="entry name" value="AAA_lid_1"/>
    <property type="match status" value="1"/>
</dbReference>
<feature type="domain" description="Dynein heavy chain AAA module D4" evidence="22">
    <location>
        <begin position="2507"/>
        <end position="2768"/>
    </location>
</feature>
<dbReference type="InterPro" id="IPR041658">
    <property type="entry name" value="AAA_lid_11"/>
</dbReference>
<keyword evidence="4" id="KW-0963">Cytoplasm</keyword>
<dbReference type="Pfam" id="PF18199">
    <property type="entry name" value="Dynein_C"/>
    <property type="match status" value="1"/>
</dbReference>
<dbReference type="InterPro" id="IPR042219">
    <property type="entry name" value="AAA_lid_11_sf"/>
</dbReference>
<evidence type="ECO:0000256" key="17">
    <source>
        <dbReference type="SAM" id="MobiDB-lite"/>
    </source>
</evidence>
<dbReference type="InterPro" id="IPR004273">
    <property type="entry name" value="Dynein_heavy_D6_P-loop"/>
</dbReference>
<feature type="non-terminal residue" evidence="28">
    <location>
        <position position="1"/>
    </location>
</feature>
<dbReference type="Pfam" id="PF17852">
    <property type="entry name" value="Dynein_AAA_lid"/>
    <property type="match status" value="1"/>
</dbReference>
<keyword evidence="6" id="KW-0677">Repeat</keyword>
<evidence type="ECO:0000313" key="29">
    <source>
        <dbReference type="Proteomes" id="UP000549394"/>
    </source>
</evidence>
<feature type="domain" description="Dynein heavy chain 3 AAA+ lid" evidence="25">
    <location>
        <begin position="2365"/>
        <end position="2451"/>
    </location>
</feature>
<dbReference type="FunFam" id="1.20.58.1120:FF:000005">
    <property type="entry name" value="Dynein, axonemal, heavy chain 12"/>
    <property type="match status" value="1"/>
</dbReference>
<dbReference type="FunFam" id="1.20.920.30:FF:000005">
    <property type="entry name" value="Dynein, axonemal, heavy chain 2"/>
    <property type="match status" value="1"/>
</dbReference>
<evidence type="ECO:0000256" key="15">
    <source>
        <dbReference type="ARBA" id="ARBA00023273"/>
    </source>
</evidence>
<dbReference type="Gene3D" id="1.20.140.100">
    <property type="entry name" value="Dynein heavy chain, N-terminal domain 2"/>
    <property type="match status" value="1"/>
</dbReference>
<feature type="domain" description="Dynein heavy chain AAA lid" evidence="26">
    <location>
        <begin position="3767"/>
        <end position="3906"/>
    </location>
</feature>
<dbReference type="Proteomes" id="UP000549394">
    <property type="component" value="Unassembled WGS sequence"/>
</dbReference>
<evidence type="ECO:0000256" key="7">
    <source>
        <dbReference type="ARBA" id="ARBA00022741"/>
    </source>
</evidence>
<evidence type="ECO:0000256" key="12">
    <source>
        <dbReference type="ARBA" id="ARBA00023069"/>
    </source>
</evidence>
<dbReference type="GO" id="GO:0008569">
    <property type="term" value="F:minus-end-directed microtubule motor activity"/>
    <property type="evidence" value="ECO:0007669"/>
    <property type="project" value="InterPro"/>
</dbReference>
<feature type="domain" description="Dynein heavy chain hydrolytic ATP-binding dynein motor region" evidence="20">
    <location>
        <begin position="1500"/>
        <end position="1826"/>
    </location>
</feature>
<dbReference type="Gene3D" id="3.40.50.300">
    <property type="entry name" value="P-loop containing nucleotide triphosphate hydrolases"/>
    <property type="match status" value="5"/>
</dbReference>
<dbReference type="Gene3D" id="1.10.8.710">
    <property type="match status" value="1"/>
</dbReference>
<feature type="domain" description="Dynein heavy chain ATP-binding dynein motor region" evidence="23">
    <location>
        <begin position="3155"/>
        <end position="3376"/>
    </location>
</feature>
<dbReference type="FunFam" id="1.20.140.100:FF:000004">
    <property type="entry name" value="Dynein axonemal heavy chain 6"/>
    <property type="match status" value="1"/>
</dbReference>
<keyword evidence="14" id="KW-0206">Cytoskeleton</keyword>
<evidence type="ECO:0000259" key="26">
    <source>
        <dbReference type="Pfam" id="PF18198"/>
    </source>
</evidence>
<evidence type="ECO:0000259" key="20">
    <source>
        <dbReference type="Pfam" id="PF12774"/>
    </source>
</evidence>
<dbReference type="Gene3D" id="3.10.490.20">
    <property type="match status" value="1"/>
</dbReference>
<evidence type="ECO:0000313" key="28">
    <source>
        <dbReference type="EMBL" id="CAD5119105.1"/>
    </source>
</evidence>
<evidence type="ECO:0000256" key="2">
    <source>
        <dbReference type="ARBA" id="ARBA00004430"/>
    </source>
</evidence>
<evidence type="ECO:0000256" key="8">
    <source>
        <dbReference type="ARBA" id="ARBA00022840"/>
    </source>
</evidence>
<dbReference type="Gene3D" id="3.20.180.20">
    <property type="entry name" value="Dynein heavy chain, N-terminal domain 2"/>
    <property type="match status" value="1"/>
</dbReference>
<dbReference type="SUPFAM" id="SSF52540">
    <property type="entry name" value="P-loop containing nucleoside triphosphate hydrolases"/>
    <property type="match status" value="4"/>
</dbReference>
<keyword evidence="11 16" id="KW-0175">Coiled coil</keyword>
<dbReference type="FunFam" id="3.40.50.300:FF:000362">
    <property type="entry name" value="Dynein, axonemal, heavy chain 6"/>
    <property type="match status" value="1"/>
</dbReference>
<dbReference type="OrthoDB" id="447173at2759"/>
<dbReference type="InterPro" id="IPR042222">
    <property type="entry name" value="Dynein_2_N"/>
</dbReference>
<comment type="similarity">
    <text evidence="3">Belongs to the dynein heavy chain family.</text>
</comment>
<evidence type="ECO:0000259" key="27">
    <source>
        <dbReference type="Pfam" id="PF18199"/>
    </source>
</evidence>
<dbReference type="FunFam" id="1.10.472.130:FF:000006">
    <property type="entry name" value="Dynein axonemal heavy chain 1"/>
    <property type="match status" value="1"/>
</dbReference>
<keyword evidence="15" id="KW-0966">Cell projection</keyword>
<dbReference type="GO" id="GO:0045505">
    <property type="term" value="F:dynein intermediate chain binding"/>
    <property type="evidence" value="ECO:0007669"/>
    <property type="project" value="InterPro"/>
</dbReference>
<dbReference type="InterPro" id="IPR026983">
    <property type="entry name" value="DHC"/>
</dbReference>
<sequence length="4218" mass="482009">YDDCETILLALFVNLDLFNLSKTMSGRILQSSSRGRLFESNYPPGTSGNSRQTGKYPEIRQRGYYSDVVAKEAEESLNNVQHGPNAQQQTVWNASKEMHMPNVHTFATPEESEFLKEITAHSQQHGPSTKIQAISDFPEKAYQPKVQLPFLTPPGHCPRKVEIERRKRLYSSQSLEALLISEKIDIGCLMPKDLTDGEEHVQLNADPSNPAPFSPFLPLHTFDNTEYDIRTEPEWLTLGYEGEERKPVPAKALLPTRDDLHHLSVKDATIEYAYSDVGVLDYNQENRLYLVQKIDKSGRVVAENADKDLQYWIPRIQIMFCAEDPRIYAKRVAFAYKFREETEAFLRYQMYVDCMPMEGVGELDQASLKRMMEWAKGCPSLCRDKSLDDYMQVLEKEVNIDFCRSMNKIIFDKTVISNPGTFAFVRIPIEEEPEVPEKACCLDIPEYPYDEQYDKFAFNSLLTREESINALVKVGTECNKVASMSLFHVPMPKYMRLEEFEQTQSQNTAQTALYLKDGWKLALKNAVRTCLRDVGKGWFNIHETNWNVYQVSKMKKLMERVKFNMQDSLRFLVQDSLVAFTQMVVDASRCTFECEPEMEWGNDLIQSPYKPKKNAIFFMDLVIDAEGVHFSTLLGNFEQVCINLFDKGISSTQSVPQLEKYVMEDLNFTGTPLLESVGEHEPPVEELRNTVRHALKCSLVPLISYSKEYEQFVELINLDVNAYCKEYNEKEHTAQEVQADVEKHLTEKDRIEGILPNNIVIGPYYLNTEGVRQAISKKCKALSNALLELLATKLRKQADEACEEFKTFARKLYEKPNCIEELAEMREWMKTIPDKLKEHQELIDKAMVDYELIEEFYYNLSQEDFNTKWTTVGWPHKIEIQMAQTYEQLEEEEEKFHKLQLSDQTTFNDKLDSLSMAVAGLAGYTDLTRAHEIANEVRRLHKQLKEAQEQAAIYNNRERLFGMPVTNYDKLARLVKDFEPFRNLWVTASDWQRWHESWMNDPLISIDAESVEKNVTESYKIMHKSVRLFNDIPGVSDVAMDIKLKIEEFKPNIPLLQGLRNPGMRNRHWEQLSENLGFPLKPKANLTFAKCLEMNLSEHITVISKIAEVAGKEYSIEQALDKMENEWKPVSFEIMSYKETGTFILKASEDISQLLDDHIVMTQSMSFSPYKKAFEERISSWENKLRTTQDVLDEWLLCQRQWLYLEPIFSSEDINRQLPVESKRYQTMERLWRKVMRNAKENPQVISLCPDNRLLDNLKECNKLLEQVQKGLSEYLETKRNGFPRFYFLSDDELLEILSQTKDPTAVQPHLRKCFENVARLKFEEDLKITEMYSAEAEAVPLSETLYPTGNVEDWLLEVERVMRESLRSILGRAIGEYYNVKRTEWVLNWPGQIVIAGCQTAWTTEVSDSLAKGDLSGLFPKLLSQLDDLRSLVRSPLTKIGRMILSALIVIEVHARDVVGKMIEERVENINDFEWISQLRYYWSDENLYIRAVNAEFLYGYEYLGNTGRLVITPLTDRCYLTLTGALHLKFGGAPAGPAGTGKTETTKDLGKAMAVQCVVFNCSDQLDFMAMGKFFKGLASAGAWACFDEFNRIDIEVLSVVAMQITTIQKAQQQRVDRFMFEGVELALKPSCAVFITMNPGYAGRTELPDNLKALFRPVAMMVPDYALIAEISLFSFGFSDAKNLSKKIVTTFKLSSEQLSSQDHYDFGMRAVKSVISAAGNLKRQNPDMNEELIALRAIRDVNVPKFLMDDLKLFNGIVSDLFPNIKEEPIDYGSLETALRKCCTKNGLKDVDGFIHKCIQLYETTVVRHGLMLVGPTGSGKTKCYETLQKASTSLKGELSPAGTNFETVLTCVLNPKSITMGQLYGEFDLLTHEWTDGILSSLIRVGASSMDEDKRWYMFDGPVDAVWIENMNTVLDDNKKLCLSSGEIIKLTENMTMMFEVQDLAVASPATVSRCGMVYLEPSILGLQPFVECWLKKLPDLLYSYRDKFQSLFDHFLEPSINLIRKKMKEIVPSVDSNLTYSLLKMLDCFFKPFLPKESRSGYSGDKPIPMERLARIEELIEPWFLFSLVWSVGATVDNDGRKKFSEYIREESKSFGIKLEFPSDGLVYDYRLDDADISLPAAEEEEEEELKKRKVQWIGWMENIPEYVITTDMKFSDIIVPTLDTVRSAFLLEMLLTNNKTVACVGPTGTGKSLAIANKLARSMPKEYIPEFITFSAKTSANQTQDLIDGKLDKRRKGVFGPPLGKYFLFFVDDLNMPALEVYGAQPPIELIRQWMDFGGWYDRKAIGEFRNLVDVNFIGAMGPPGGGRNPITPRLLRHFNYLSFTELEEESMMTIFGRILNFWISNNAGLSHLNENMVKTCISVYSTITTQLLPTPAKSHYTFNLRDLSKVFQGMLMADPSKIANEQELLRLWYHESARVFSDRLVNDDDRKWFKELLESKIKNDYNIEPSEVITSEPLMYGDFLNPTDKQYTEMADHEKLTASVEEGLEDYNQINTARMNLVLFMDAIKHLSRIARIIRQPQGNALLLGVGGSGRQSLTRLAAHIAEYDLFQIELSKNYGVNEWREDLKKAMMKAGLENNPMVFLFSDTQIKNESFLEDINNILNSGDVPNLYGLDELDSIYNTMKPIVQDEGLQATKTNLFSAFTKRIRSNLHTVITMSPIGEVFRARLRQFPALVNCCTIDWFSEWPADALRSVALRFLQDAPDVDASGDILEGLVNMCQEIHISVTKNSVLYLSELSRHNYVTPTSYLELINTFVKLTKLKKTELMNARDRTKTGLDKLLSTAEDVAKLQEELKHMKPLLEEAVQESKATMEQIAKDTIVAEETRTVVQKEETEARNKEKETQAIATDAQRDLDEALPALDAALLSLKSLNRNDVVEVRAMQRPPEGVQMVIQAVCIMKGVRPKKVAGDKPGSKIDDYWEPGKGLLTDPQKFLESLFTFDKDNIPDDRIQKIQPYIDSESFTPANIAKVSKACTSICQWVRAMHKYHFVARGVAPKREALKIAEADLEKTQKILADAKARLMEVENGVATLKAKYDDSVKKKAELENKCEECEAKLGRAHKLIGGLADEKIRWQESVEELNATLANIIGDILISAGYVSYLGSFNGAYRHKMLEEWVEKLGEHSVPFNSDPNLIKVMSDPVKIRTWQIAGLPKDNLSVENGVIVQFSSRWPLFIDPQGQANKWVKNLEKENGIDVIKLSDKDFLRSLENAVRFGKPCLLENVAEELDPALEPILLKQVFKQQGSLVIKLGDAVIPYHEDFKFYITTKLPNPHYTPETSTKVTLVNFTLSPSGLEDQLLGIVVAEERPDLEEAKNQLIVSTAKMKSELKEIEDKILHRLSASEGSPVDDIDLIQTLEASKFKSEEIKQKVVIAEQTEKDIDETRSQYIPVAVNTQILFFCVADLANIDPMYQYSLEWFIGIFLGGISNAERADKLAQRIENINEYFTFSLYSNVCRSLFEKHKLLFAFLLCVRILMYKGKINMDEWRYLLAGGTHKVKDMNNPAPEWLSERSWGEILTLSYLSSFASFADDFPNLLQGFKKIFDSIEPHKEELPGKWAEELDDFQKLLVLRCLRADKVTNAMQDYVSNHLGQRFIEPQTADLNLVFKDSSPTTPLIFVLSVGTDPAADLYKFAEEMRFSKKLSAISLGQGQGPRAEAMMKSAMERGKWVFFQNCHLAPSWMPSLERLVEQIDPDKVHRDFRLWLTSMPSPKFPVYILQNGSKMTVEPPRGIKANLLRSYTSFTDDFLMSCGLRAFEFKYLLLSLCLFHGVVLERRKFGPLGFNIPYEFTNGDLRICISQLKMFLEEYEDIPYKVLKYTAGHINYGGRVTDDWDRRCLMNVLNDFYRSTVLDAQHKYSSSGIYKQIDPDNDLKGYIAFIKSLPINDTPEIFGLHDNANITFAQNETFLCLDALLKLQPRSSSGGGASREEIMEKTAKDILNSVPNPIPIGPVMEKYPVLYEQSMNTVLSQEVIRYNRLLNTIHKSLNDLLKALKGLVVMSQELENMANSLFINQVPSLWSGKAYPSLKPLASWVIDLEHRVEFIQDWIKGGIPSVFWISGFFFPQAFLTGTLQNFARKKVISIDTINFSFEVMRESANELKEHPEDGCYIRGLFLEGCRWDPARHQLTESRPKELYTDVPCIWLIPMANRKPPSDGIYDCPVYKTLTRAGTLSTTGHSTNFVFAVELPTDKEQKYWIQRGVAMLCALNY</sequence>
<dbReference type="FunFam" id="1.10.8.710:FF:000004">
    <property type="entry name" value="Dynein axonemal heavy chain 6"/>
    <property type="match status" value="1"/>
</dbReference>
<dbReference type="GO" id="GO:0005524">
    <property type="term" value="F:ATP binding"/>
    <property type="evidence" value="ECO:0007669"/>
    <property type="project" value="UniProtKB-KW"/>
</dbReference>
<gene>
    <name evidence="28" type="ORF">DGYR_LOCUS7390</name>
</gene>
<dbReference type="FunFam" id="3.10.490.20:FF:000001">
    <property type="entry name" value="dynein heavy chain 7, axonemal"/>
    <property type="match status" value="1"/>
</dbReference>
<feature type="domain" description="Dynein heavy chain region D6 P-loop" evidence="18">
    <location>
        <begin position="3621"/>
        <end position="3734"/>
    </location>
</feature>
<dbReference type="FunFam" id="1.20.920.20:FF:000006">
    <property type="entry name" value="Dynein, axonemal, heavy chain 6"/>
    <property type="match status" value="1"/>
</dbReference>
<keyword evidence="12" id="KW-0969">Cilium</keyword>
<dbReference type="GO" id="GO:0003341">
    <property type="term" value="P:cilium movement"/>
    <property type="evidence" value="ECO:0007669"/>
    <property type="project" value="UniProtKB-ARBA"/>
</dbReference>
<dbReference type="FunFam" id="3.40.50.300:FF:000223">
    <property type="entry name" value="Dynein heavy chain 3, axonemal"/>
    <property type="match status" value="1"/>
</dbReference>
<keyword evidence="7" id="KW-0547">Nucleotide-binding</keyword>
<evidence type="ECO:0000259" key="23">
    <source>
        <dbReference type="Pfam" id="PF12781"/>
    </source>
</evidence>
<feature type="domain" description="Dynein heavy chain linker" evidence="19">
    <location>
        <begin position="972"/>
        <end position="1373"/>
    </location>
</feature>
<comment type="caution">
    <text evidence="28">The sequence shown here is derived from an EMBL/GenBank/DDBJ whole genome shotgun (WGS) entry which is preliminary data.</text>
</comment>
<dbReference type="InterPro" id="IPR027417">
    <property type="entry name" value="P-loop_NTPase"/>
</dbReference>
<dbReference type="InterPro" id="IPR041589">
    <property type="entry name" value="DNAH3_AAA_lid_1"/>
</dbReference>
<reference evidence="28 29" key="1">
    <citation type="submission" date="2020-08" db="EMBL/GenBank/DDBJ databases">
        <authorList>
            <person name="Hejnol A."/>
        </authorList>
    </citation>
    <scope>NUCLEOTIDE SEQUENCE [LARGE SCALE GENOMIC DNA]</scope>
</reference>
<evidence type="ECO:0000256" key="6">
    <source>
        <dbReference type="ARBA" id="ARBA00022737"/>
    </source>
</evidence>
<evidence type="ECO:0000256" key="10">
    <source>
        <dbReference type="ARBA" id="ARBA00023017"/>
    </source>
</evidence>